<dbReference type="UniPathway" id="UPA00557">
    <property type="reaction ID" value="UER00614"/>
</dbReference>
<feature type="compositionally biased region" description="Basic and acidic residues" evidence="20">
    <location>
        <begin position="897"/>
        <end position="925"/>
    </location>
</feature>
<organism evidence="22 23">
    <name type="scientific">Brenthis ino</name>
    <name type="common">lesser marbled fritillary</name>
    <dbReference type="NCBI Taxonomy" id="405034"/>
    <lineage>
        <taxon>Eukaryota</taxon>
        <taxon>Metazoa</taxon>
        <taxon>Ecdysozoa</taxon>
        <taxon>Arthropoda</taxon>
        <taxon>Hexapoda</taxon>
        <taxon>Insecta</taxon>
        <taxon>Pterygota</taxon>
        <taxon>Neoptera</taxon>
        <taxon>Endopterygota</taxon>
        <taxon>Lepidoptera</taxon>
        <taxon>Glossata</taxon>
        <taxon>Ditrysia</taxon>
        <taxon>Papilionoidea</taxon>
        <taxon>Nymphalidae</taxon>
        <taxon>Heliconiinae</taxon>
        <taxon>Argynnini</taxon>
        <taxon>Brenthis</taxon>
    </lineage>
</organism>
<keyword evidence="15" id="KW-0472">Membrane</keyword>
<protein>
    <recommendedName>
        <fullName evidence="7">Phosphatidate cytidylyltransferase, mitochondrial</fullName>
        <ecNumber evidence="6">2.7.7.41</ecNumber>
    </recommendedName>
    <alternativeName>
        <fullName evidence="18">CDP-diacylglycerol synthase</fullName>
    </alternativeName>
    <alternativeName>
        <fullName evidence="19">Mitochondrial translocator assembly and maintenance protein 41 homolog</fullName>
    </alternativeName>
</protein>
<keyword evidence="9" id="KW-0808">Transferase</keyword>
<evidence type="ECO:0000256" key="13">
    <source>
        <dbReference type="ARBA" id="ARBA00023098"/>
    </source>
</evidence>
<feature type="compositionally biased region" description="Low complexity" evidence="20">
    <location>
        <begin position="349"/>
        <end position="361"/>
    </location>
</feature>
<feature type="region of interest" description="Disordered" evidence="20">
    <location>
        <begin position="320"/>
        <end position="756"/>
    </location>
</feature>
<dbReference type="PANTHER" id="PTHR13619:SF0">
    <property type="entry name" value="PHOSPHATIDATE CYTIDYLYLTRANSFERASE, MITOCHONDRIAL"/>
    <property type="match status" value="1"/>
</dbReference>
<feature type="compositionally biased region" description="Basic and acidic residues" evidence="20">
    <location>
        <begin position="878"/>
        <end position="887"/>
    </location>
</feature>
<evidence type="ECO:0000313" key="23">
    <source>
        <dbReference type="Proteomes" id="UP000838878"/>
    </source>
</evidence>
<evidence type="ECO:0000256" key="14">
    <source>
        <dbReference type="ARBA" id="ARBA00023128"/>
    </source>
</evidence>
<evidence type="ECO:0000256" key="15">
    <source>
        <dbReference type="ARBA" id="ARBA00023136"/>
    </source>
</evidence>
<evidence type="ECO:0000256" key="9">
    <source>
        <dbReference type="ARBA" id="ARBA00022679"/>
    </source>
</evidence>
<evidence type="ECO:0000256" key="18">
    <source>
        <dbReference type="ARBA" id="ARBA00029893"/>
    </source>
</evidence>
<comment type="similarity">
    <text evidence="5">Belongs to the TAM41 family.</text>
</comment>
<keyword evidence="13" id="KW-0443">Lipid metabolism</keyword>
<keyword evidence="8" id="KW-0444">Lipid biosynthesis</keyword>
<evidence type="ECO:0000259" key="21">
    <source>
        <dbReference type="Pfam" id="PF12572"/>
    </source>
</evidence>
<evidence type="ECO:0000256" key="5">
    <source>
        <dbReference type="ARBA" id="ARBA00005458"/>
    </source>
</evidence>
<dbReference type="EC" id="2.7.7.41" evidence="6"/>
<feature type="compositionally biased region" description="Polar residues" evidence="20">
    <location>
        <begin position="598"/>
        <end position="610"/>
    </location>
</feature>
<dbReference type="PANTHER" id="PTHR13619">
    <property type="entry name" value="PHOSPHATIDATE CYTIDYLYLTRANSFERASE, MITOCHONDRIAL"/>
    <property type="match status" value="1"/>
</dbReference>
<keyword evidence="12" id="KW-0460">Magnesium</keyword>
<feature type="compositionally biased region" description="Basic and acidic residues" evidence="20">
    <location>
        <begin position="406"/>
        <end position="442"/>
    </location>
</feature>
<evidence type="ECO:0000256" key="8">
    <source>
        <dbReference type="ARBA" id="ARBA00022516"/>
    </source>
</evidence>
<comment type="subcellular location">
    <subcellularLocation>
        <location evidence="2">Mitochondrion inner membrane</location>
        <topology evidence="2">Peripheral membrane protein</topology>
        <orientation evidence="2">Matrix side</orientation>
    </subcellularLocation>
</comment>
<dbReference type="Pfam" id="PF09139">
    <property type="entry name" value="Tam41_Mmp37"/>
    <property type="match status" value="1"/>
</dbReference>
<keyword evidence="14" id="KW-0496">Mitochondrion</keyword>
<name>A0A8J9V004_9NEOP</name>
<comment type="cofactor">
    <cofactor evidence="1">
        <name>Mg(2+)</name>
        <dbReference type="ChEBI" id="CHEBI:18420"/>
    </cofactor>
</comment>
<sequence>MASTAVKIAGAAKDISPIYYRILSKFPQNFTFCFAYGSAVKPQIGNQKKHNMIDLIYCVDNSYRWHGANIEMNPSHYSALRFLGKGFVARYQENWGAKVYFNTLVDIKEENVTIKYGVVTQKDLIADLLDWNDLYLAGRLHKPVEIIKQTNSSHLRDALQSNLRSAVHTTLLTLPETFSEYDFYFAISNLSYAGDFRMTFGENKNKVRNIVQPQLLNFRELYKPILQQFHAYVDFPTGDAQCHQDLNPETKLHHLMQLPMIPQQRIVKFWNHGGLQQDMEDVLRAVAYDIDCAVILRQILKDIVWQSSVRQSLKGIPTAGVNMLSDESSSDSETGRFKCQTKSQDPKTNNSSQKNSYSRSSGRSKRTDDKLNRDLDRKRDERERLDRRSRERHRYGRYSPVRRRPSRENKNRRSPERHRADRHRQDLRARSKQKDTRSNSKDRYRRSRSKSQKSPIRTRNIKDEIKEIIAGKDKNPDKDEKKTTHSKSSSPEVAVKKSIVHKPSASETLKKNSTSPILIPENDSDTPDVVQPGSYYSMIPAIVKEKPDESSEIDSSDDERLRAKLLNLEKELQKTKKKKHKKKHKRKSVKSDKEKQDSSASVEVSSTTDIQEVKSDVPCDIESAEVTSTQKNNKKESSEEGEILSEDNSQSDVDIDPTDLRHKLKRSKIDQHDKIQKLDVCGPALPPHMEKRFKKSTSPVTEGPLLPPHLTDKSRNIGPSIPDGMRKALAENSEVIQYESSDDDGIGPLPAGAEDKWSEAHQRLEERAMEMKIKSLDGHSLQSSNIKSREQWMLELPEGKTKFMGLEARTFRPKEGPDMSDRSSWTDTPEDKARKALGIAKEEDVSESLQKEARERQIANRDEDQEKAIKRHKKKHKREESLLEMHQKKLKKKKKKEDKDDDKKDRRPFSRDVDLQVNRFDEAQKKSIIKKAQGLNSRFSRGEAKYL</sequence>
<evidence type="ECO:0000256" key="11">
    <source>
        <dbReference type="ARBA" id="ARBA00022792"/>
    </source>
</evidence>
<feature type="compositionally biased region" description="Basic and acidic residues" evidence="20">
    <location>
        <begin position="809"/>
        <end position="821"/>
    </location>
</feature>
<evidence type="ECO:0000256" key="2">
    <source>
        <dbReference type="ARBA" id="ARBA00004443"/>
    </source>
</evidence>
<dbReference type="OrthoDB" id="341477at2759"/>
<dbReference type="Pfam" id="PF12572">
    <property type="entry name" value="DUF3752"/>
    <property type="match status" value="1"/>
</dbReference>
<feature type="compositionally biased region" description="Basic residues" evidence="20">
    <location>
        <begin position="575"/>
        <end position="588"/>
    </location>
</feature>
<evidence type="ECO:0000256" key="6">
    <source>
        <dbReference type="ARBA" id="ARBA00012487"/>
    </source>
</evidence>
<proteinExistence type="inferred from homology"/>
<evidence type="ECO:0000256" key="12">
    <source>
        <dbReference type="ARBA" id="ARBA00022842"/>
    </source>
</evidence>
<evidence type="ECO:0000256" key="20">
    <source>
        <dbReference type="SAM" id="MobiDB-lite"/>
    </source>
</evidence>
<keyword evidence="16" id="KW-0594">Phospholipid biosynthesis</keyword>
<feature type="compositionally biased region" description="Basic and acidic residues" evidence="20">
    <location>
        <begin position="460"/>
        <end position="483"/>
    </location>
</feature>
<evidence type="ECO:0000256" key="19">
    <source>
        <dbReference type="ARBA" id="ARBA00031502"/>
    </source>
</evidence>
<keyword evidence="17" id="KW-1208">Phospholipid metabolism</keyword>
<dbReference type="EMBL" id="OV170223">
    <property type="protein sequence ID" value="CAH0722732.1"/>
    <property type="molecule type" value="Genomic_DNA"/>
</dbReference>
<dbReference type="GO" id="GO:0032049">
    <property type="term" value="P:cardiolipin biosynthetic process"/>
    <property type="evidence" value="ECO:0007669"/>
    <property type="project" value="InterPro"/>
</dbReference>
<feature type="compositionally biased region" description="Basic residues" evidence="20">
    <location>
        <begin position="390"/>
        <end position="405"/>
    </location>
</feature>
<dbReference type="Proteomes" id="UP000838878">
    <property type="component" value="Chromosome 3"/>
</dbReference>
<evidence type="ECO:0000256" key="7">
    <source>
        <dbReference type="ARBA" id="ARBA00018337"/>
    </source>
</evidence>
<keyword evidence="10" id="KW-0548">Nucleotidyltransferase</keyword>
<gene>
    <name evidence="22" type="ORF">BINO364_LOCUS8641</name>
</gene>
<feature type="region of interest" description="Disordered" evidence="20">
    <location>
        <begin position="804"/>
        <end position="947"/>
    </location>
</feature>
<reference evidence="22" key="1">
    <citation type="submission" date="2021-12" db="EMBL/GenBank/DDBJ databases">
        <authorList>
            <person name="Martin H S."/>
        </authorList>
    </citation>
    <scope>NUCLEOTIDE SEQUENCE</scope>
</reference>
<evidence type="ECO:0000256" key="1">
    <source>
        <dbReference type="ARBA" id="ARBA00001946"/>
    </source>
</evidence>
<feature type="domain" description="DUF3752" evidence="21">
    <location>
        <begin position="806"/>
        <end position="940"/>
    </location>
</feature>
<evidence type="ECO:0000313" key="22">
    <source>
        <dbReference type="EMBL" id="CAH0722732.1"/>
    </source>
</evidence>
<dbReference type="GO" id="GO:0016024">
    <property type="term" value="P:CDP-diacylglycerol biosynthetic process"/>
    <property type="evidence" value="ECO:0007669"/>
    <property type="project" value="UniProtKB-UniPathway"/>
</dbReference>
<dbReference type="GO" id="GO:0005743">
    <property type="term" value="C:mitochondrial inner membrane"/>
    <property type="evidence" value="ECO:0007669"/>
    <property type="project" value="UniProtKB-SubCell"/>
</dbReference>
<evidence type="ECO:0000256" key="3">
    <source>
        <dbReference type="ARBA" id="ARBA00005119"/>
    </source>
</evidence>
<comment type="pathway">
    <text evidence="3">Phospholipid metabolism; CDP-diacylglycerol biosynthesis; CDP-diacylglycerol from sn-glycerol 3-phosphate: step 3/3.</text>
</comment>
<accession>A0A8J9V004</accession>
<keyword evidence="23" id="KW-1185">Reference proteome</keyword>
<feature type="compositionally biased region" description="Basic and acidic residues" evidence="20">
    <location>
        <begin position="365"/>
        <end position="389"/>
    </location>
</feature>
<feature type="compositionally biased region" description="Basic and acidic residues" evidence="20">
    <location>
        <begin position="667"/>
        <end position="677"/>
    </location>
</feature>
<dbReference type="GO" id="GO:0004605">
    <property type="term" value="F:phosphatidate cytidylyltransferase activity"/>
    <property type="evidence" value="ECO:0007669"/>
    <property type="project" value="UniProtKB-EC"/>
</dbReference>
<dbReference type="InterPro" id="IPR015222">
    <property type="entry name" value="Tam41"/>
</dbReference>
<evidence type="ECO:0000256" key="17">
    <source>
        <dbReference type="ARBA" id="ARBA00023264"/>
    </source>
</evidence>
<feature type="compositionally biased region" description="Basic and acidic residues" evidence="20">
    <location>
        <begin position="849"/>
        <end position="868"/>
    </location>
</feature>
<keyword evidence="11" id="KW-0999">Mitochondrion inner membrane</keyword>
<dbReference type="InterPro" id="IPR022226">
    <property type="entry name" value="DUF3752"/>
</dbReference>
<feature type="compositionally biased region" description="Basic and acidic residues" evidence="20">
    <location>
        <begin position="558"/>
        <end position="574"/>
    </location>
</feature>
<evidence type="ECO:0000256" key="10">
    <source>
        <dbReference type="ARBA" id="ARBA00022695"/>
    </source>
</evidence>
<feature type="compositionally biased region" description="Polar residues" evidence="20">
    <location>
        <begin position="505"/>
        <end position="516"/>
    </location>
</feature>
<evidence type="ECO:0000256" key="4">
    <source>
        <dbReference type="ARBA" id="ARBA00005189"/>
    </source>
</evidence>
<comment type="pathway">
    <text evidence="4">Lipid metabolism.</text>
</comment>
<evidence type="ECO:0000256" key="16">
    <source>
        <dbReference type="ARBA" id="ARBA00023209"/>
    </source>
</evidence>
<dbReference type="AlphaFoldDB" id="A0A8J9V004"/>
<feature type="non-terminal residue" evidence="22">
    <location>
        <position position="947"/>
    </location>
</feature>